<dbReference type="InterPro" id="IPR000700">
    <property type="entry name" value="PAS-assoc_C"/>
</dbReference>
<dbReference type="PROSITE" id="PS50113">
    <property type="entry name" value="PAC"/>
    <property type="match status" value="1"/>
</dbReference>
<sequence>MHGARDPQTHVMPIQAAWQCDLRDDSLTWSDGVYDLFRLPRGSALEREAIVAMYLPESQAELARLRSAAIVACGSFTFEAQIRRVDGQIRWMRITADVVSENGVARYLYGTKIDVTGEMTGEPG</sequence>
<evidence type="ECO:0000313" key="4">
    <source>
        <dbReference type="Proteomes" id="UP000185161"/>
    </source>
</evidence>
<feature type="domain" description="PAC" evidence="1">
    <location>
        <begin position="76"/>
        <end position="124"/>
    </location>
</feature>
<reference evidence="4" key="2">
    <citation type="submission" date="2016-12" db="EMBL/GenBank/DDBJ databases">
        <title>Whole genome sequencing of Sphingomonas sp. ABOJV.</title>
        <authorList>
            <person name="Conlan S."/>
            <person name="Thomas P.J."/>
            <person name="Mullikin J."/>
            <person name="Palmore T.N."/>
            <person name="Frank K.M."/>
            <person name="Segre J.A."/>
        </authorList>
    </citation>
    <scope>NUCLEOTIDE SEQUENCE [LARGE SCALE GENOMIC DNA]</scope>
    <source>
        <strain evidence="4">ABOJV</strain>
    </source>
</reference>
<evidence type="ECO:0000313" key="2">
    <source>
        <dbReference type="EMBL" id="APR53537.1"/>
    </source>
</evidence>
<dbReference type="SUPFAM" id="SSF55785">
    <property type="entry name" value="PYP-like sensor domain (PAS domain)"/>
    <property type="match status" value="1"/>
</dbReference>
<dbReference type="EMBL" id="CP018820">
    <property type="protein sequence ID" value="APR53537.1"/>
    <property type="molecule type" value="Genomic_DNA"/>
</dbReference>
<name>A0A1L6JCJ0_9SPHN</name>
<dbReference type="AlphaFoldDB" id="A0A1L6JCJ0"/>
<gene>
    <name evidence="2" type="ORF">BRX40_14875</name>
    <name evidence="3" type="ORF">CA257_21215</name>
</gene>
<dbReference type="Gene3D" id="3.30.450.20">
    <property type="entry name" value="PAS domain"/>
    <property type="match status" value="1"/>
</dbReference>
<evidence type="ECO:0000313" key="3">
    <source>
        <dbReference type="EMBL" id="RSU98718.1"/>
    </source>
</evidence>
<dbReference type="Proteomes" id="UP000185161">
    <property type="component" value="Chromosome"/>
</dbReference>
<dbReference type="Pfam" id="PF08447">
    <property type="entry name" value="PAS_3"/>
    <property type="match status" value="1"/>
</dbReference>
<dbReference type="InterPro" id="IPR013655">
    <property type="entry name" value="PAS_fold_3"/>
</dbReference>
<reference evidence="2" key="1">
    <citation type="submission" date="2016-12" db="EMBL/GenBank/DDBJ databases">
        <title>Whole genome sequencing of Sphingomonas koreensis.</title>
        <authorList>
            <person name="Conlan S."/>
            <person name="Thomas P.J."/>
            <person name="Mullikin J."/>
            <person name="Palmore T.N."/>
            <person name="Frank K.M."/>
            <person name="Segre J.A."/>
        </authorList>
    </citation>
    <scope>NUCLEOTIDE SEQUENCE</scope>
    <source>
        <strain evidence="2">ABOJV</strain>
    </source>
</reference>
<dbReference type="KEGG" id="skr:BRX40_14875"/>
<protein>
    <submittedName>
        <fullName evidence="3">Diguanylate cyclase</fullName>
    </submittedName>
</protein>
<dbReference type="EMBL" id="QQWO01000027">
    <property type="protein sequence ID" value="RSU98718.1"/>
    <property type="molecule type" value="Genomic_DNA"/>
</dbReference>
<dbReference type="STRING" id="93064.BRX40_14875"/>
<dbReference type="RefSeq" id="WP_075152138.1">
    <property type="nucleotide sequence ID" value="NZ_QLJD01000001.1"/>
</dbReference>
<dbReference type="OrthoDB" id="9812260at2"/>
<organism evidence="2 4">
    <name type="scientific">Sphingomonas koreensis</name>
    <dbReference type="NCBI Taxonomy" id="93064"/>
    <lineage>
        <taxon>Bacteria</taxon>
        <taxon>Pseudomonadati</taxon>
        <taxon>Pseudomonadota</taxon>
        <taxon>Alphaproteobacteria</taxon>
        <taxon>Sphingomonadales</taxon>
        <taxon>Sphingomonadaceae</taxon>
        <taxon>Sphingomonas</taxon>
    </lineage>
</organism>
<proteinExistence type="predicted"/>
<reference evidence="3 5" key="3">
    <citation type="submission" date="2018-07" db="EMBL/GenBank/DDBJ databases">
        <title>Genomic and Epidemiologic Investigation of an Indolent Hospital Outbreak.</title>
        <authorList>
            <person name="Johnson R.C."/>
            <person name="Deming C."/>
            <person name="Conlan S."/>
            <person name="Zellmer C.J."/>
            <person name="Michelin A.V."/>
            <person name="Lee-Lin S."/>
            <person name="Thomas P.J."/>
            <person name="Park M."/>
            <person name="Weingarten R.A."/>
            <person name="Less J."/>
            <person name="Dekker J.P."/>
            <person name="Frank K.M."/>
            <person name="Musser K.A."/>
            <person name="Mcquiston J.R."/>
            <person name="Henderson D.K."/>
            <person name="Lau A.F."/>
            <person name="Palmore T.N."/>
            <person name="Segre J.A."/>
        </authorList>
    </citation>
    <scope>NUCLEOTIDE SEQUENCE [LARGE SCALE GENOMIC DNA]</scope>
    <source>
        <strain evidence="3 5">SK-NIH.Env10_0317</strain>
    </source>
</reference>
<accession>A0A1L6JCJ0</accession>
<keyword evidence="4" id="KW-1185">Reference proteome</keyword>
<dbReference type="InterPro" id="IPR035965">
    <property type="entry name" value="PAS-like_dom_sf"/>
</dbReference>
<dbReference type="Proteomes" id="UP000286681">
    <property type="component" value="Unassembled WGS sequence"/>
</dbReference>
<evidence type="ECO:0000313" key="5">
    <source>
        <dbReference type="Proteomes" id="UP000286681"/>
    </source>
</evidence>
<evidence type="ECO:0000259" key="1">
    <source>
        <dbReference type="PROSITE" id="PS50113"/>
    </source>
</evidence>